<dbReference type="EMBL" id="CAJNNW010029835">
    <property type="protein sequence ID" value="CAE8701650.1"/>
    <property type="molecule type" value="Genomic_DNA"/>
</dbReference>
<evidence type="ECO:0000256" key="1">
    <source>
        <dbReference type="SAM" id="MobiDB-lite"/>
    </source>
</evidence>
<organism evidence="3 4">
    <name type="scientific">Polarella glacialis</name>
    <name type="common">Dinoflagellate</name>
    <dbReference type="NCBI Taxonomy" id="89957"/>
    <lineage>
        <taxon>Eukaryota</taxon>
        <taxon>Sar</taxon>
        <taxon>Alveolata</taxon>
        <taxon>Dinophyceae</taxon>
        <taxon>Suessiales</taxon>
        <taxon>Suessiaceae</taxon>
        <taxon>Polarella</taxon>
    </lineage>
</organism>
<keyword evidence="2" id="KW-1133">Transmembrane helix</keyword>
<keyword evidence="2" id="KW-0812">Transmembrane</keyword>
<gene>
    <name evidence="3" type="ORF">PGLA2088_LOCUS32092</name>
</gene>
<sequence>PPSPPEGRPWAPSRAPLWLSSGMGPLATLGDGLWRQLSGDRGAEKSSSPRLPRDRAPPLGMRGGPLFVHERLRELSRKPLPMWPVFLAAYVAVPALVFIVLPAHIDMYWLQVGPRPSASGVE</sequence>
<comment type="caution">
    <text evidence="3">The sequence shown here is derived from an EMBL/GenBank/DDBJ whole genome shotgun (WGS) entry which is preliminary data.</text>
</comment>
<dbReference type="AlphaFoldDB" id="A0A813KAM8"/>
<feature type="region of interest" description="Disordered" evidence="1">
    <location>
        <begin position="37"/>
        <end position="62"/>
    </location>
</feature>
<dbReference type="Proteomes" id="UP000626109">
    <property type="component" value="Unassembled WGS sequence"/>
</dbReference>
<proteinExistence type="predicted"/>
<reference evidence="3" key="1">
    <citation type="submission" date="2021-02" db="EMBL/GenBank/DDBJ databases">
        <authorList>
            <person name="Dougan E. K."/>
            <person name="Rhodes N."/>
            <person name="Thang M."/>
            <person name="Chan C."/>
        </authorList>
    </citation>
    <scope>NUCLEOTIDE SEQUENCE</scope>
</reference>
<feature type="non-terminal residue" evidence="3">
    <location>
        <position position="1"/>
    </location>
</feature>
<evidence type="ECO:0000313" key="4">
    <source>
        <dbReference type="Proteomes" id="UP000626109"/>
    </source>
</evidence>
<evidence type="ECO:0000256" key="2">
    <source>
        <dbReference type="SAM" id="Phobius"/>
    </source>
</evidence>
<accession>A0A813KAM8</accession>
<name>A0A813KAM8_POLGL</name>
<feature type="transmembrane region" description="Helical" evidence="2">
    <location>
        <begin position="80"/>
        <end position="105"/>
    </location>
</feature>
<evidence type="ECO:0000313" key="3">
    <source>
        <dbReference type="EMBL" id="CAE8701650.1"/>
    </source>
</evidence>
<keyword evidence="2" id="KW-0472">Membrane</keyword>
<protein>
    <submittedName>
        <fullName evidence="3">Uncharacterized protein</fullName>
    </submittedName>
</protein>